<dbReference type="PIRSF" id="PIRSF010606">
    <property type="entry name" value="Spore_coat_CotJB"/>
    <property type="match status" value="1"/>
</dbReference>
<organism evidence="3">
    <name type="scientific">Clostridioides difficile</name>
    <name type="common">Peptoclostridium difficile</name>
    <dbReference type="NCBI Taxonomy" id="1496"/>
    <lineage>
        <taxon>Bacteria</taxon>
        <taxon>Bacillati</taxon>
        <taxon>Bacillota</taxon>
        <taxon>Clostridia</taxon>
        <taxon>Peptostreptococcales</taxon>
        <taxon>Peptostreptococcaceae</taxon>
        <taxon>Clostridioides</taxon>
    </lineage>
</organism>
<evidence type="ECO:0000313" key="3">
    <source>
        <dbReference type="EMBL" id="CDS87929.1"/>
    </source>
</evidence>
<dbReference type="InterPro" id="IPR024207">
    <property type="entry name" value="CotJB_dom"/>
</dbReference>
<sequence length="88" mass="10499">MKDSSRAELMRKVQETSFACVDMNLYLDNHPDDKNAINTYNSLCNQFAQARYAYENKYGPLTNFGYAPSRCPWQWADQPWPWDREFNY</sequence>
<dbReference type="OMA" id="LDTHPND"/>
<dbReference type="Pfam" id="PF12652">
    <property type="entry name" value="CotJB"/>
    <property type="match status" value="1"/>
</dbReference>
<dbReference type="AlphaFoldDB" id="A0A031WIZ0"/>
<dbReference type="PATRIC" id="fig|1496.1373.peg.2960"/>
<evidence type="ECO:0000313" key="4">
    <source>
        <dbReference type="EMBL" id="CDT35094.1"/>
    </source>
</evidence>
<dbReference type="EMBL" id="LK932402">
    <property type="protein sequence ID" value="CDS87929.1"/>
    <property type="molecule type" value="Genomic_DNA"/>
</dbReference>
<dbReference type="RefSeq" id="WP_004454698.1">
    <property type="nucleotide sequence ID" value="NZ_AP031492.1"/>
</dbReference>
<dbReference type="EMBL" id="FUPS01000007">
    <property type="protein sequence ID" value="SJS54195.1"/>
    <property type="molecule type" value="Genomic_DNA"/>
</dbReference>
<dbReference type="EMBL" id="DAEPXK010000021">
    <property type="protein sequence ID" value="HBH1542662.1"/>
    <property type="molecule type" value="Genomic_DNA"/>
</dbReference>
<evidence type="ECO:0000313" key="10">
    <source>
        <dbReference type="Proteomes" id="UP000372533"/>
    </source>
</evidence>
<keyword evidence="5" id="KW-0167">Capsid protein</keyword>
<evidence type="ECO:0000313" key="11">
    <source>
        <dbReference type="Proteomes" id="UP000411588"/>
    </source>
</evidence>
<feature type="domain" description="Protein CotJB" evidence="1">
    <location>
        <begin position="8"/>
        <end position="83"/>
    </location>
</feature>
<evidence type="ECO:0000259" key="1">
    <source>
        <dbReference type="Pfam" id="PF12652"/>
    </source>
</evidence>
<evidence type="ECO:0000313" key="8">
    <source>
        <dbReference type="EMBL" id="VHY15570.1"/>
    </source>
</evidence>
<dbReference type="OrthoDB" id="9804099at2"/>
<dbReference type="EMBL" id="LK933116">
    <property type="protein sequence ID" value="CDT35094.1"/>
    <property type="molecule type" value="Genomic_DNA"/>
</dbReference>
<reference evidence="8 10" key="3">
    <citation type="submission" date="2019-04" db="EMBL/GenBank/DDBJ databases">
        <authorList>
            <consortium name="Pathogen Informatics"/>
        </authorList>
    </citation>
    <scope>NUCLEOTIDE SEQUENCE [LARGE SCALE GENOMIC DNA]</scope>
    <source>
        <strain evidence="7">Clo34</strain>
        <strain evidence="11">clo34</strain>
        <strain evidence="8">Tl291</strain>
        <strain evidence="10">tl291</strain>
        <strain evidence="6 9">VRECD0157</strain>
    </source>
</reference>
<evidence type="ECO:0000313" key="7">
    <source>
        <dbReference type="EMBL" id="VFD29300.1"/>
    </source>
</evidence>
<dbReference type="EMBL" id="CAAJVP010000015">
    <property type="protein sequence ID" value="VHY15570.1"/>
    <property type="molecule type" value="Genomic_DNA"/>
</dbReference>
<name>A0A031WIZ0_CLODI</name>
<reference evidence="3" key="1">
    <citation type="submission" date="2014-07" db="EMBL/GenBank/DDBJ databases">
        <authorList>
            <person name="Monot Marc"/>
        </authorList>
    </citation>
    <scope>NUCLEOTIDE SEQUENCE</scope>
    <source>
        <strain evidence="4">7032989</strain>
        <strain evidence="3">7032994</strain>
    </source>
</reference>
<reference evidence="5" key="2">
    <citation type="journal article" date="2018" name="Genome Biol.">
        <title>SKESA: strategic k-mer extension for scrupulous assemblies.</title>
        <authorList>
            <person name="Souvorov A."/>
            <person name="Agarwala R."/>
            <person name="Lipman D.J."/>
        </authorList>
    </citation>
    <scope>NUCLEOTIDE SEQUENCE</scope>
    <source>
        <strain evidence="5">HN1000</strain>
    </source>
</reference>
<dbReference type="KEGG" id="pdf:CD630DERM_24000"/>
<reference evidence="5" key="4">
    <citation type="submission" date="2021-06" db="EMBL/GenBank/DDBJ databases">
        <authorList>
            <consortium name="NCBI Pathogen Detection Project"/>
        </authorList>
    </citation>
    <scope>NUCLEOTIDE SEQUENCE</scope>
    <source>
        <strain evidence="5">HN1000</strain>
    </source>
</reference>
<evidence type="ECO:0000313" key="6">
    <source>
        <dbReference type="EMBL" id="SJS54195.1"/>
    </source>
</evidence>
<dbReference type="EMBL" id="CAADAN010000001">
    <property type="protein sequence ID" value="VFD29300.1"/>
    <property type="molecule type" value="Genomic_DNA"/>
</dbReference>
<dbReference type="Proteomes" id="UP000372533">
    <property type="component" value="Unassembled WGS sequence"/>
</dbReference>
<proteinExistence type="predicted"/>
<accession>A0A031WIZ0</accession>
<dbReference type="GeneID" id="66354795"/>
<evidence type="ECO:0000313" key="9">
    <source>
        <dbReference type="Proteomes" id="UP000189137"/>
    </source>
</evidence>
<evidence type="ECO:0000313" key="5">
    <source>
        <dbReference type="EMBL" id="HBH1542662.1"/>
    </source>
</evidence>
<protein>
    <submittedName>
        <fullName evidence="6">CotJB protein</fullName>
    </submittedName>
    <submittedName>
        <fullName evidence="3">Spore coat peptide assembly protein CotJB 2</fullName>
    </submittedName>
    <submittedName>
        <fullName evidence="5">Spore coat protein CotJB</fullName>
    </submittedName>
</protein>
<dbReference type="Proteomes" id="UP000189137">
    <property type="component" value="Unassembled WGS sequence"/>
</dbReference>
<dbReference type="Proteomes" id="UP000411588">
    <property type="component" value="Unassembled WGS sequence"/>
</dbReference>
<dbReference type="InterPro" id="IPR016571">
    <property type="entry name" value="Spore_coat_assembly_CotJB"/>
</dbReference>
<evidence type="ECO:0000313" key="2">
    <source>
        <dbReference type="EMBL" id="CDS85482.1"/>
    </source>
</evidence>
<dbReference type="EMBL" id="LK932505">
    <property type="protein sequence ID" value="CDS85482.1"/>
    <property type="molecule type" value="Genomic_DNA"/>
</dbReference>
<dbReference type="Proteomes" id="UP000878956">
    <property type="component" value="Unassembled WGS sequence"/>
</dbReference>
<gene>
    <name evidence="3" type="primary">cotJB</name>
    <name evidence="7" type="synonym">cotJB2</name>
    <name evidence="4" type="ORF">BN1095_440139</name>
    <name evidence="2" type="ORF">BN1096_520307</name>
    <name evidence="3" type="ORF">BN1097_630312</name>
    <name evidence="5" type="ORF">KRM00_002151</name>
    <name evidence="8" type="ORF">SAMEA1402366_02900</name>
    <name evidence="7" type="ORF">SAMEA1402399_00339</name>
    <name evidence="6" type="ORF">SAMEA3375112_02359</name>
</gene>
<keyword evidence="5" id="KW-0946">Virion</keyword>